<name>A0A7I8C3P6_9BURK</name>
<protein>
    <submittedName>
        <fullName evidence="1">Uncharacterized protein</fullName>
    </submittedName>
</protein>
<keyword evidence="1" id="KW-0614">Plasmid</keyword>
<reference evidence="1 2" key="1">
    <citation type="journal article" date="2020" name="Genes (Basel)">
        <title>Genomic Comparison of Insect Gut Symbionts from Divergent Burkholderia Subclades.</title>
        <authorList>
            <person name="Takeshita K."/>
            <person name="Kikuchi Y."/>
        </authorList>
    </citation>
    <scope>NUCLEOTIDE SEQUENCE [LARGE SCALE GENOMIC DNA]</scope>
    <source>
        <strain evidence="1 2">PGU16</strain>
        <plasmid evidence="1 2">PPGU16_p2</plasmid>
    </source>
</reference>
<dbReference type="RefSeq" id="WP_180727336.1">
    <property type="nucleotide sequence ID" value="NZ_AP023177.1"/>
</dbReference>
<keyword evidence="2" id="KW-1185">Reference proteome</keyword>
<dbReference type="AlphaFoldDB" id="A0A7I8C3P6"/>
<evidence type="ECO:0000313" key="1">
    <source>
        <dbReference type="EMBL" id="BCF95149.1"/>
    </source>
</evidence>
<dbReference type="KEGG" id="plad:PPGU16_82160"/>
<accession>A0A7I8C3P6</accession>
<proteinExistence type="predicted"/>
<gene>
    <name evidence="1" type="ORF">PPGU16_82160</name>
</gene>
<dbReference type="Proteomes" id="UP000510888">
    <property type="component" value="Plasmid PPGU16_p2"/>
</dbReference>
<organism evidence="1 2">
    <name type="scientific">Paraburkholderia largidicola</name>
    <dbReference type="NCBI Taxonomy" id="3014751"/>
    <lineage>
        <taxon>Bacteria</taxon>
        <taxon>Pseudomonadati</taxon>
        <taxon>Pseudomonadota</taxon>
        <taxon>Betaproteobacteria</taxon>
        <taxon>Burkholderiales</taxon>
        <taxon>Burkholderiaceae</taxon>
        <taxon>Paraburkholderia</taxon>
    </lineage>
</organism>
<sequence>MASFQVLVGGFAIVATNGAEGGRQRVGKSEAVAFDVIDRTASGNTAYACRDKSFVDAWDFCAHRLLVTATPRPH</sequence>
<evidence type="ECO:0000313" key="2">
    <source>
        <dbReference type="Proteomes" id="UP000510888"/>
    </source>
</evidence>
<geneLocation type="plasmid" evidence="1 2">
    <name>PPGU16_p2</name>
</geneLocation>
<dbReference type="EMBL" id="AP023177">
    <property type="protein sequence ID" value="BCF95149.1"/>
    <property type="molecule type" value="Genomic_DNA"/>
</dbReference>